<evidence type="ECO:0000259" key="7">
    <source>
        <dbReference type="PROSITE" id="PS00716"/>
    </source>
</evidence>
<dbReference type="OrthoDB" id="9809557at2"/>
<dbReference type="Gene3D" id="1.10.10.10">
    <property type="entry name" value="Winged helix-like DNA-binding domain superfamily/Winged helix DNA-binding domain"/>
    <property type="match status" value="2"/>
</dbReference>
<dbReference type="InterPro" id="IPR009042">
    <property type="entry name" value="RNA_pol_sigma70_r1_2"/>
</dbReference>
<dbReference type="InterPro" id="IPR007627">
    <property type="entry name" value="RNA_pol_sigma70_r2"/>
</dbReference>
<dbReference type="InterPro" id="IPR013324">
    <property type="entry name" value="RNA_pol_sigma_r3/r4-like"/>
</dbReference>
<dbReference type="GO" id="GO:0006352">
    <property type="term" value="P:DNA-templated transcription initiation"/>
    <property type="evidence" value="ECO:0007669"/>
    <property type="project" value="InterPro"/>
</dbReference>
<dbReference type="PANTHER" id="PTHR30603">
    <property type="entry name" value="RNA POLYMERASE SIGMA FACTOR RPO"/>
    <property type="match status" value="1"/>
</dbReference>
<evidence type="ECO:0000256" key="2">
    <source>
        <dbReference type="ARBA" id="ARBA00023082"/>
    </source>
</evidence>
<dbReference type="Proteomes" id="UP000294325">
    <property type="component" value="Chromosome"/>
</dbReference>
<dbReference type="PROSITE" id="PS00715">
    <property type="entry name" value="SIGMA70_1"/>
    <property type="match status" value="1"/>
</dbReference>
<dbReference type="SUPFAM" id="SSF88946">
    <property type="entry name" value="Sigma2 domain of RNA polymerase sigma factors"/>
    <property type="match status" value="1"/>
</dbReference>
<dbReference type="InterPro" id="IPR007630">
    <property type="entry name" value="RNA_pol_sigma70_r4"/>
</dbReference>
<evidence type="ECO:0000256" key="5">
    <source>
        <dbReference type="RuleBase" id="RU362124"/>
    </source>
</evidence>
<gene>
    <name evidence="8" type="ORF">E3U44_16050</name>
</gene>
<sequence length="311" mass="35946">MVNEKFPSSQSANPPVTLVDHEEIENSADPTLEAGFTLENLYMRDAGKAPLLSAEEEKHYARLAQRGDRKARDRMIESNLRMVVKMATRHVSRGLPLMDLIEEGNLGLIHAVEKFDPELGFRFSTYASWWIEQAIERALMNQVRTVRIPVHVLKTIRRYQREAKRLGQTHNTEPRLEEIAKTLNEPLEKIQRYLSFQIPETSLNDPLSENNEDCLADLLPDERNNPAILWEIFDKKATINHQLSQLTERQQEVLKRRYGLDGYEAKTLEEVGQSIGITRERVRQIQQTAIKRLRAMIENETSKEDNCTVAM</sequence>
<name>A0A4P7C008_9GAMM</name>
<dbReference type="AlphaFoldDB" id="A0A4P7C008"/>
<dbReference type="RefSeq" id="WP_134359113.1">
    <property type="nucleotide sequence ID" value="NZ_CP038033.1"/>
</dbReference>
<keyword evidence="3 5" id="KW-0238">DNA-binding</keyword>
<keyword evidence="9" id="KW-1185">Reference proteome</keyword>
<feature type="domain" description="RNA polymerase sigma-70" evidence="7">
    <location>
        <begin position="267"/>
        <end position="293"/>
    </location>
</feature>
<comment type="similarity">
    <text evidence="5">Belongs to the sigma-70 factor family.</text>
</comment>
<dbReference type="Pfam" id="PF00140">
    <property type="entry name" value="Sigma70_r1_2"/>
    <property type="match status" value="1"/>
</dbReference>
<dbReference type="InterPro" id="IPR050239">
    <property type="entry name" value="Sigma-70_RNA_pol_init_factors"/>
</dbReference>
<evidence type="ECO:0000259" key="6">
    <source>
        <dbReference type="PROSITE" id="PS00715"/>
    </source>
</evidence>
<feature type="domain" description="RNA polymerase sigma-70" evidence="6">
    <location>
        <begin position="99"/>
        <end position="112"/>
    </location>
</feature>
<dbReference type="PANTHER" id="PTHR30603:SF67">
    <property type="entry name" value="RNA POLYMERASE SIGMA FACTOR RPOS"/>
    <property type="match status" value="1"/>
</dbReference>
<dbReference type="SUPFAM" id="SSF88659">
    <property type="entry name" value="Sigma3 and sigma4 domains of RNA polymerase sigma factors"/>
    <property type="match status" value="2"/>
</dbReference>
<dbReference type="PRINTS" id="PR00046">
    <property type="entry name" value="SIGMA70FCT"/>
</dbReference>
<keyword evidence="2 5" id="KW-0731">Sigma factor</keyword>
<comment type="function">
    <text evidence="5">Sigma factors are initiation factors that promote the attachment of RNA polymerase to specific initiation sites and are then released.</text>
</comment>
<dbReference type="GO" id="GO:0003677">
    <property type="term" value="F:DNA binding"/>
    <property type="evidence" value="ECO:0007669"/>
    <property type="project" value="UniProtKB-KW"/>
</dbReference>
<dbReference type="InterPro" id="IPR013325">
    <property type="entry name" value="RNA_pol_sigma_r2"/>
</dbReference>
<dbReference type="CDD" id="cd06171">
    <property type="entry name" value="Sigma70_r4"/>
    <property type="match status" value="1"/>
</dbReference>
<dbReference type="GO" id="GO:0016987">
    <property type="term" value="F:sigma factor activity"/>
    <property type="evidence" value="ECO:0007669"/>
    <property type="project" value="UniProtKB-KW"/>
</dbReference>
<evidence type="ECO:0000313" key="8">
    <source>
        <dbReference type="EMBL" id="QBQ55858.1"/>
    </source>
</evidence>
<dbReference type="InterPro" id="IPR007624">
    <property type="entry name" value="RNA_pol_sigma70_r3"/>
</dbReference>
<dbReference type="Pfam" id="PF04545">
    <property type="entry name" value="Sigma70_r4"/>
    <property type="match status" value="1"/>
</dbReference>
<dbReference type="InterPro" id="IPR000943">
    <property type="entry name" value="RNA_pol_sigma70"/>
</dbReference>
<keyword evidence="1 5" id="KW-0805">Transcription regulation</keyword>
<dbReference type="KEGG" id="nwr:E3U44_16050"/>
<dbReference type="EMBL" id="CP038033">
    <property type="protein sequence ID" value="QBQ55858.1"/>
    <property type="molecule type" value="Genomic_DNA"/>
</dbReference>
<dbReference type="FunFam" id="1.10.601.10:FF:000001">
    <property type="entry name" value="RNA polymerase sigma factor SigA"/>
    <property type="match status" value="1"/>
</dbReference>
<dbReference type="InterPro" id="IPR014284">
    <property type="entry name" value="RNA_pol_sigma-70_dom"/>
</dbReference>
<evidence type="ECO:0000313" key="9">
    <source>
        <dbReference type="Proteomes" id="UP000294325"/>
    </source>
</evidence>
<dbReference type="Gene3D" id="1.10.601.10">
    <property type="entry name" value="RNA Polymerase Primary Sigma Factor"/>
    <property type="match status" value="1"/>
</dbReference>
<evidence type="ECO:0000256" key="4">
    <source>
        <dbReference type="ARBA" id="ARBA00023163"/>
    </source>
</evidence>
<dbReference type="NCBIfam" id="TIGR02937">
    <property type="entry name" value="sigma70-ECF"/>
    <property type="match status" value="1"/>
</dbReference>
<evidence type="ECO:0000256" key="1">
    <source>
        <dbReference type="ARBA" id="ARBA00023015"/>
    </source>
</evidence>
<reference evidence="8 9" key="1">
    <citation type="submission" date="2019-03" db="EMBL/GenBank/DDBJ databases">
        <title>The genome sequence of Nitrosococcus wardiae strain D1FHST reveals the archetypal metabolic capacity of ammonia-oxidizing Gammaproteobacteria.</title>
        <authorList>
            <person name="Wang L."/>
            <person name="Lim C.K."/>
            <person name="Hanson T.E."/>
            <person name="Dang H."/>
            <person name="Klotz M.G."/>
        </authorList>
    </citation>
    <scope>NUCLEOTIDE SEQUENCE [LARGE SCALE GENOMIC DNA]</scope>
    <source>
        <strain evidence="8 9">D1FHS</strain>
    </source>
</reference>
<dbReference type="Pfam" id="PF04542">
    <property type="entry name" value="Sigma70_r2"/>
    <property type="match status" value="1"/>
</dbReference>
<accession>A0A4P7C008</accession>
<dbReference type="PROSITE" id="PS00716">
    <property type="entry name" value="SIGMA70_2"/>
    <property type="match status" value="1"/>
</dbReference>
<proteinExistence type="inferred from homology"/>
<evidence type="ECO:0000256" key="3">
    <source>
        <dbReference type="ARBA" id="ARBA00023125"/>
    </source>
</evidence>
<keyword evidence="4 5" id="KW-0804">Transcription</keyword>
<dbReference type="InterPro" id="IPR036388">
    <property type="entry name" value="WH-like_DNA-bd_sf"/>
</dbReference>
<protein>
    <recommendedName>
        <fullName evidence="5">RNA polymerase sigma factor</fullName>
    </recommendedName>
</protein>
<dbReference type="Pfam" id="PF04539">
    <property type="entry name" value="Sigma70_r3"/>
    <property type="match status" value="1"/>
</dbReference>
<organism evidence="8 9">
    <name type="scientific">Nitrosococcus wardiae</name>
    <dbReference type="NCBI Taxonomy" id="1814290"/>
    <lineage>
        <taxon>Bacteria</taxon>
        <taxon>Pseudomonadati</taxon>
        <taxon>Pseudomonadota</taxon>
        <taxon>Gammaproteobacteria</taxon>
        <taxon>Chromatiales</taxon>
        <taxon>Chromatiaceae</taxon>
        <taxon>Nitrosococcus</taxon>
    </lineage>
</organism>